<evidence type="ECO:0000256" key="7">
    <source>
        <dbReference type="SAM" id="MobiDB-lite"/>
    </source>
</evidence>
<gene>
    <name evidence="10" type="primary">ORF70773</name>
</gene>
<feature type="transmembrane region" description="Helical" evidence="8">
    <location>
        <begin position="20"/>
        <end position="39"/>
    </location>
</feature>
<name>A0A0B6ZM49_9EUPU</name>
<evidence type="ECO:0000256" key="2">
    <source>
        <dbReference type="ARBA" id="ARBA00023015"/>
    </source>
</evidence>
<dbReference type="InterPro" id="IPR003166">
    <property type="entry name" value="TFIIE_bsu_DNA-bd"/>
</dbReference>
<keyword evidence="3" id="KW-0238">DNA-binding</keyword>
<dbReference type="AlphaFoldDB" id="A0A0B6ZM49"/>
<feature type="region of interest" description="Disordered" evidence="7">
    <location>
        <begin position="287"/>
        <end position="325"/>
    </location>
</feature>
<dbReference type="EMBL" id="HACG01022723">
    <property type="protein sequence ID" value="CEK69588.1"/>
    <property type="molecule type" value="Transcribed_RNA"/>
</dbReference>
<proteinExistence type="predicted"/>
<dbReference type="GO" id="GO:0003677">
    <property type="term" value="F:DNA binding"/>
    <property type="evidence" value="ECO:0007669"/>
    <property type="project" value="UniProtKB-KW"/>
</dbReference>
<evidence type="ECO:0000256" key="5">
    <source>
        <dbReference type="ARBA" id="ARBA00023242"/>
    </source>
</evidence>
<dbReference type="GO" id="GO:0006367">
    <property type="term" value="P:transcription initiation at RNA polymerase II promoter"/>
    <property type="evidence" value="ECO:0007669"/>
    <property type="project" value="InterPro"/>
</dbReference>
<evidence type="ECO:0000256" key="3">
    <source>
        <dbReference type="ARBA" id="ARBA00023125"/>
    </source>
</evidence>
<dbReference type="SUPFAM" id="SSF46785">
    <property type="entry name" value="Winged helix' DNA-binding domain"/>
    <property type="match status" value="1"/>
</dbReference>
<protein>
    <recommendedName>
        <fullName evidence="9">TFIIE beta domain-containing protein</fullName>
    </recommendedName>
</protein>
<dbReference type="PIRSF" id="PIRSF016398">
    <property type="entry name" value="TFIIE-beta"/>
    <property type="match status" value="1"/>
</dbReference>
<feature type="compositionally biased region" description="Basic residues" evidence="7">
    <location>
        <begin position="292"/>
        <end position="308"/>
    </location>
</feature>
<evidence type="ECO:0000259" key="9">
    <source>
        <dbReference type="PROSITE" id="PS51351"/>
    </source>
</evidence>
<dbReference type="InterPro" id="IPR036390">
    <property type="entry name" value="WH_DNA-bd_sf"/>
</dbReference>
<feature type="domain" description="TFIIE beta" evidence="9">
    <location>
        <begin position="88"/>
        <end position="180"/>
    </location>
</feature>
<keyword evidence="5" id="KW-0539">Nucleus</keyword>
<keyword evidence="8" id="KW-0812">Transmembrane</keyword>
<evidence type="ECO:0000256" key="8">
    <source>
        <dbReference type="SAM" id="Phobius"/>
    </source>
</evidence>
<dbReference type="FunFam" id="1.10.10.10:FF:000177">
    <property type="entry name" value="Transcription initiation factor IIE subunit beta"/>
    <property type="match status" value="1"/>
</dbReference>
<accession>A0A0B6ZM49</accession>
<feature type="non-terminal residue" evidence="10">
    <location>
        <position position="1"/>
    </location>
</feature>
<dbReference type="InterPro" id="IPR036388">
    <property type="entry name" value="WH-like_DNA-bd_sf"/>
</dbReference>
<evidence type="ECO:0000256" key="4">
    <source>
        <dbReference type="ARBA" id="ARBA00023163"/>
    </source>
</evidence>
<sequence length="325" mass="37514">SSVYSTNGSNTFYLRNYDFAGLISILGYRTLITFQFVTVRMDPALLKEREAFLKRAKATPAVEKRKIKHADNDKKSKKAKIRTSVSKPTNSIDYKVSAGSSQYKFGVLAKIVKFMKVRHQSGANDPLELDEILNETSQLDITSKMKHWLYTQALISNPKITVIKEDGVNKFCFKPLFDIRDKRGLVKLLKNYDLHGKGAILMEELEESLPNLQKILKQVADYVITVQRPQDKKMVLFYNDRCCRFSVDEHFQNMWRSIAVDVLDEHKIEEYLNKQGITSMEASGYKRISSLPKRKKGRQKPRTFKKHNDHLDGVLQDYSENPPVK</sequence>
<keyword evidence="4" id="KW-0804">Transcription</keyword>
<keyword evidence="2" id="KW-0805">Transcription regulation</keyword>
<organism evidence="10">
    <name type="scientific">Arion vulgaris</name>
    <dbReference type="NCBI Taxonomy" id="1028688"/>
    <lineage>
        <taxon>Eukaryota</taxon>
        <taxon>Metazoa</taxon>
        <taxon>Spiralia</taxon>
        <taxon>Lophotrochozoa</taxon>
        <taxon>Mollusca</taxon>
        <taxon>Gastropoda</taxon>
        <taxon>Heterobranchia</taxon>
        <taxon>Euthyneura</taxon>
        <taxon>Panpulmonata</taxon>
        <taxon>Eupulmonata</taxon>
        <taxon>Stylommatophora</taxon>
        <taxon>Helicina</taxon>
        <taxon>Arionoidea</taxon>
        <taxon>Arionidae</taxon>
        <taxon>Arion</taxon>
    </lineage>
</organism>
<keyword evidence="8" id="KW-0472">Membrane</keyword>
<keyword evidence="8" id="KW-1133">Transmembrane helix</keyword>
<dbReference type="InterPro" id="IPR016656">
    <property type="entry name" value="TFIIE-bsu"/>
</dbReference>
<dbReference type="Pfam" id="PF02186">
    <property type="entry name" value="TFIIE_beta"/>
    <property type="match status" value="1"/>
</dbReference>
<dbReference type="PANTHER" id="PTHR12716">
    <property type="entry name" value="TRANSCRIPTION INITIATION FACTOR IIE, BETA SUBUNIT"/>
    <property type="match status" value="1"/>
</dbReference>
<dbReference type="PANTHER" id="PTHR12716:SF8">
    <property type="entry name" value="TRANSCRIPTION INITIATION FACTOR IIE SUBUNIT BETA"/>
    <property type="match status" value="1"/>
</dbReference>
<evidence type="ECO:0000256" key="6">
    <source>
        <dbReference type="ARBA" id="ARBA00025581"/>
    </source>
</evidence>
<dbReference type="PROSITE" id="PS51351">
    <property type="entry name" value="TFIIE_BETA_C"/>
    <property type="match status" value="1"/>
</dbReference>
<dbReference type="GO" id="GO:0001097">
    <property type="term" value="F:TFIIH-class transcription factor complex binding"/>
    <property type="evidence" value="ECO:0007669"/>
    <property type="project" value="TreeGrafter"/>
</dbReference>
<comment type="subcellular location">
    <subcellularLocation>
        <location evidence="1">Nucleus</location>
    </subcellularLocation>
</comment>
<evidence type="ECO:0000313" key="10">
    <source>
        <dbReference type="EMBL" id="CEK69588.1"/>
    </source>
</evidence>
<dbReference type="GO" id="GO:0005673">
    <property type="term" value="C:transcription factor TFIIE complex"/>
    <property type="evidence" value="ECO:0007669"/>
    <property type="project" value="InterPro"/>
</dbReference>
<dbReference type="CDD" id="cd07977">
    <property type="entry name" value="TFIIE_beta_winged_helix"/>
    <property type="match status" value="1"/>
</dbReference>
<reference evidence="10" key="1">
    <citation type="submission" date="2014-12" db="EMBL/GenBank/DDBJ databases">
        <title>Insight into the proteome of Arion vulgaris.</title>
        <authorList>
            <person name="Aradska J."/>
            <person name="Bulat T."/>
            <person name="Smidak R."/>
            <person name="Sarate P."/>
            <person name="Gangsoo J."/>
            <person name="Sialana F."/>
            <person name="Bilban M."/>
            <person name="Lubec G."/>
        </authorList>
    </citation>
    <scope>NUCLEOTIDE SEQUENCE</scope>
    <source>
        <tissue evidence="10">Skin</tissue>
    </source>
</reference>
<evidence type="ECO:0000256" key="1">
    <source>
        <dbReference type="ARBA" id="ARBA00004123"/>
    </source>
</evidence>
<dbReference type="Gene3D" id="1.10.10.10">
    <property type="entry name" value="Winged helix-like DNA-binding domain superfamily/Winged helix DNA-binding domain"/>
    <property type="match status" value="1"/>
</dbReference>
<comment type="function">
    <text evidence="6">Recruits TFIIH to the initiation complex and stimulates the RNA polymerase II C-terminal domain kinase and DNA-dependent ATPase activities of TFIIH. Both TFIIH and TFIIE are required for promoter clearance by RNA polymerase.</text>
</comment>